<name>A0A210P9R1_9LACO</name>
<dbReference type="SMART" id="SM00342">
    <property type="entry name" value="HTH_ARAC"/>
    <property type="match status" value="1"/>
</dbReference>
<comment type="caution">
    <text evidence="5">The sequence shown here is derived from an EMBL/GenBank/DDBJ whole genome shotgun (WGS) entry which is preliminary data.</text>
</comment>
<dbReference type="InterPro" id="IPR018060">
    <property type="entry name" value="HTH_AraC"/>
</dbReference>
<sequence length="280" mass="32805">MYRHEIVEPSQQLLKLIVHTNNFANENVLRHWHQAIEIDYPIEGTADFTISGEKISSKSGDVLIINSNEIHSVDNMNANKNTLALTFLIPYEILIKEIPNYESYWFVLPKKKEEVAIIKHDLYLYYQHNQIKDEYRNLQLKSDMFLILHDLLKYCSHEKSTVHGLPRIPTLHKLAEVIDYINQHSSEKIMLDEIAQAGHLSTGYLSRTFSKQMGMSVMEYVNYIRLKKAYEMITNTDKNIATISDLTGFSNPKSFSKLFLRTYKQTPGKYRYRLKRHKTT</sequence>
<dbReference type="RefSeq" id="WP_054641923.1">
    <property type="nucleotide sequence ID" value="NZ_LNUB01000002.1"/>
</dbReference>
<feature type="domain" description="HTH araC/xylS-type" evidence="4">
    <location>
        <begin position="175"/>
        <end position="273"/>
    </location>
</feature>
<keyword evidence="5" id="KW-0326">Glycosidase</keyword>
<dbReference type="EMBL" id="MXAL01000005">
    <property type="protein sequence ID" value="OWF33227.1"/>
    <property type="molecule type" value="Genomic_DNA"/>
</dbReference>
<dbReference type="GO" id="GO:0043565">
    <property type="term" value="F:sequence-specific DNA binding"/>
    <property type="evidence" value="ECO:0007669"/>
    <property type="project" value="InterPro"/>
</dbReference>
<dbReference type="Pfam" id="PF12833">
    <property type="entry name" value="HTH_18"/>
    <property type="match status" value="1"/>
</dbReference>
<dbReference type="InterPro" id="IPR011051">
    <property type="entry name" value="RmlC_Cupin_sf"/>
</dbReference>
<keyword evidence="1" id="KW-0805">Transcription regulation</keyword>
<dbReference type="PANTHER" id="PTHR43280:SF28">
    <property type="entry name" value="HTH-TYPE TRANSCRIPTIONAL ACTIVATOR RHAS"/>
    <property type="match status" value="1"/>
</dbReference>
<dbReference type="SUPFAM" id="SSF51182">
    <property type="entry name" value="RmlC-like cupins"/>
    <property type="match status" value="1"/>
</dbReference>
<evidence type="ECO:0000259" key="4">
    <source>
        <dbReference type="PROSITE" id="PS01124"/>
    </source>
</evidence>
<dbReference type="GO" id="GO:0003700">
    <property type="term" value="F:DNA-binding transcription factor activity"/>
    <property type="evidence" value="ECO:0007669"/>
    <property type="project" value="InterPro"/>
</dbReference>
<keyword evidence="3" id="KW-0804">Transcription</keyword>
<dbReference type="InterPro" id="IPR009057">
    <property type="entry name" value="Homeodomain-like_sf"/>
</dbReference>
<organism evidence="5 6">
    <name type="scientific">Companilactobacillus kimchii</name>
    <dbReference type="NCBI Taxonomy" id="2801452"/>
    <lineage>
        <taxon>Bacteria</taxon>
        <taxon>Bacillati</taxon>
        <taxon>Bacillota</taxon>
        <taxon>Bacilli</taxon>
        <taxon>Lactobacillales</taxon>
        <taxon>Lactobacillaceae</taxon>
        <taxon>Companilactobacillus</taxon>
    </lineage>
</organism>
<dbReference type="AlphaFoldDB" id="A0A210P9R1"/>
<proteinExistence type="predicted"/>
<evidence type="ECO:0000313" key="6">
    <source>
        <dbReference type="Proteomes" id="UP000196649"/>
    </source>
</evidence>
<gene>
    <name evidence="5" type="ORF">LKACC12383_01294</name>
</gene>
<dbReference type="Gene3D" id="2.60.120.10">
    <property type="entry name" value="Jelly Rolls"/>
    <property type="match status" value="1"/>
</dbReference>
<protein>
    <submittedName>
        <fullName evidence="5">Xylan 1,4-beta-xylosidase</fullName>
        <ecNumber evidence="5">3.2.1.37</ecNumber>
    </submittedName>
</protein>
<dbReference type="InterPro" id="IPR003313">
    <property type="entry name" value="AraC-bd"/>
</dbReference>
<dbReference type="EC" id="3.2.1.37" evidence="5"/>
<reference evidence="5 6" key="1">
    <citation type="submission" date="2017-03" db="EMBL/GenBank/DDBJ databases">
        <title>Genome sequence of Lactobacillus kimchii KACC 12383.</title>
        <authorList>
            <person name="Chun J."/>
        </authorList>
    </citation>
    <scope>NUCLEOTIDE SEQUENCE [LARGE SCALE GENOMIC DNA]</scope>
    <source>
        <strain evidence="5 6">KACC 12383</strain>
    </source>
</reference>
<keyword evidence="2" id="KW-0238">DNA-binding</keyword>
<dbReference type="Pfam" id="PF02311">
    <property type="entry name" value="AraC_binding"/>
    <property type="match status" value="1"/>
</dbReference>
<dbReference type="GO" id="GO:0009044">
    <property type="term" value="F:xylan 1,4-beta-xylosidase activity"/>
    <property type="evidence" value="ECO:0007669"/>
    <property type="project" value="UniProtKB-EC"/>
</dbReference>
<accession>A0A210P9R1</accession>
<keyword evidence="5" id="KW-0378">Hydrolase</keyword>
<dbReference type="Proteomes" id="UP000196649">
    <property type="component" value="Unassembled WGS sequence"/>
</dbReference>
<evidence type="ECO:0000256" key="3">
    <source>
        <dbReference type="ARBA" id="ARBA00023163"/>
    </source>
</evidence>
<evidence type="ECO:0000256" key="1">
    <source>
        <dbReference type="ARBA" id="ARBA00023015"/>
    </source>
</evidence>
<dbReference type="PROSITE" id="PS01124">
    <property type="entry name" value="HTH_ARAC_FAMILY_2"/>
    <property type="match status" value="1"/>
</dbReference>
<evidence type="ECO:0000313" key="5">
    <source>
        <dbReference type="EMBL" id="OWF33227.1"/>
    </source>
</evidence>
<dbReference type="Gene3D" id="1.10.10.60">
    <property type="entry name" value="Homeodomain-like"/>
    <property type="match status" value="2"/>
</dbReference>
<evidence type="ECO:0000256" key="2">
    <source>
        <dbReference type="ARBA" id="ARBA00023125"/>
    </source>
</evidence>
<dbReference type="PANTHER" id="PTHR43280">
    <property type="entry name" value="ARAC-FAMILY TRANSCRIPTIONAL REGULATOR"/>
    <property type="match status" value="1"/>
</dbReference>
<dbReference type="InterPro" id="IPR014710">
    <property type="entry name" value="RmlC-like_jellyroll"/>
</dbReference>
<dbReference type="SUPFAM" id="SSF46689">
    <property type="entry name" value="Homeodomain-like"/>
    <property type="match status" value="2"/>
</dbReference>